<evidence type="ECO:0000313" key="1">
    <source>
        <dbReference type="EMBL" id="HJD43200.1"/>
    </source>
</evidence>
<dbReference type="InterPro" id="IPR035093">
    <property type="entry name" value="RelE/ParE_toxin_dom_sf"/>
</dbReference>
<dbReference type="Proteomes" id="UP000823909">
    <property type="component" value="Unassembled WGS sequence"/>
</dbReference>
<sequence length="98" mass="10887">MQKEIGAELTRAVKKRYNQIVAFSTFFALQQSGLGKPEALSGDLKGSYSLRVSANFRLIIRPKAEGQSAESLKLCDTIIIEGVIDYHGKGKKFNWLIP</sequence>
<proteinExistence type="predicted"/>
<gene>
    <name evidence="1" type="ORF">H9910_09390</name>
</gene>
<organism evidence="1 2">
    <name type="scientific">Candidatus Mediterraneibacter quadrami</name>
    <dbReference type="NCBI Taxonomy" id="2838684"/>
    <lineage>
        <taxon>Bacteria</taxon>
        <taxon>Bacillati</taxon>
        <taxon>Bacillota</taxon>
        <taxon>Clostridia</taxon>
        <taxon>Lachnospirales</taxon>
        <taxon>Lachnospiraceae</taxon>
        <taxon>Mediterraneibacter</taxon>
    </lineage>
</organism>
<reference evidence="1" key="2">
    <citation type="submission" date="2021-04" db="EMBL/GenBank/DDBJ databases">
        <authorList>
            <person name="Gilroy R."/>
        </authorList>
    </citation>
    <scope>NUCLEOTIDE SEQUENCE</scope>
    <source>
        <strain evidence="1">ChiBcec15-3976</strain>
    </source>
</reference>
<protein>
    <submittedName>
        <fullName evidence="1">Type II toxin-antitoxin system YoeB family toxin</fullName>
    </submittedName>
</protein>
<evidence type="ECO:0000313" key="2">
    <source>
        <dbReference type="Proteomes" id="UP000823909"/>
    </source>
</evidence>
<reference evidence="1" key="1">
    <citation type="journal article" date="2021" name="PeerJ">
        <title>Extensive microbial diversity within the chicken gut microbiome revealed by metagenomics and culture.</title>
        <authorList>
            <person name="Gilroy R."/>
            <person name="Ravi A."/>
            <person name="Getino M."/>
            <person name="Pursley I."/>
            <person name="Horton D.L."/>
            <person name="Alikhan N.F."/>
            <person name="Baker D."/>
            <person name="Gharbi K."/>
            <person name="Hall N."/>
            <person name="Watson M."/>
            <person name="Adriaenssens E.M."/>
            <person name="Foster-Nyarko E."/>
            <person name="Jarju S."/>
            <person name="Secka A."/>
            <person name="Antonio M."/>
            <person name="Oren A."/>
            <person name="Chaudhuri R.R."/>
            <person name="La Ragione R."/>
            <person name="Hildebrand F."/>
            <person name="Pallen M.J."/>
        </authorList>
    </citation>
    <scope>NUCLEOTIDE SEQUENCE</scope>
    <source>
        <strain evidence="1">ChiBcec15-3976</strain>
    </source>
</reference>
<name>A0A9D2U749_9FIRM</name>
<dbReference type="Gene3D" id="3.30.2310.20">
    <property type="entry name" value="RelE-like"/>
    <property type="match status" value="1"/>
</dbReference>
<dbReference type="SUPFAM" id="SSF143011">
    <property type="entry name" value="RelE-like"/>
    <property type="match status" value="1"/>
</dbReference>
<accession>A0A9D2U749</accession>
<dbReference type="AlphaFoldDB" id="A0A9D2U749"/>
<comment type="caution">
    <text evidence="1">The sequence shown here is derived from an EMBL/GenBank/DDBJ whole genome shotgun (WGS) entry which is preliminary data.</text>
</comment>
<dbReference type="EMBL" id="DWUU01000057">
    <property type="protein sequence ID" value="HJD43200.1"/>
    <property type="molecule type" value="Genomic_DNA"/>
</dbReference>